<dbReference type="InterPro" id="IPR044492">
    <property type="entry name" value="P_typ_ATPase_HD_dom"/>
</dbReference>
<dbReference type="PRINTS" id="PR00119">
    <property type="entry name" value="CATATPASE"/>
</dbReference>
<evidence type="ECO:0000256" key="6">
    <source>
        <dbReference type="ARBA" id="ARBA00022692"/>
    </source>
</evidence>
<dbReference type="Pfam" id="PF00122">
    <property type="entry name" value="E1-E2_ATPase"/>
    <property type="match status" value="1"/>
</dbReference>
<feature type="transmembrane region" description="Helical" evidence="14">
    <location>
        <begin position="205"/>
        <end position="224"/>
    </location>
</feature>
<dbReference type="SUPFAM" id="SSF56784">
    <property type="entry name" value="HAD-like"/>
    <property type="match status" value="1"/>
</dbReference>
<dbReference type="CDD" id="cd00371">
    <property type="entry name" value="HMA"/>
    <property type="match status" value="1"/>
</dbReference>
<dbReference type="InterPro" id="IPR023214">
    <property type="entry name" value="HAD_sf"/>
</dbReference>
<evidence type="ECO:0000256" key="8">
    <source>
        <dbReference type="ARBA" id="ARBA00022741"/>
    </source>
</evidence>
<keyword evidence="7 14" id="KW-0479">Metal-binding</keyword>
<dbReference type="Gene3D" id="3.30.70.100">
    <property type="match status" value="1"/>
</dbReference>
<evidence type="ECO:0000259" key="15">
    <source>
        <dbReference type="PROSITE" id="PS50846"/>
    </source>
</evidence>
<feature type="transmembrane region" description="Helical" evidence="14">
    <location>
        <begin position="730"/>
        <end position="749"/>
    </location>
</feature>
<dbReference type="SUPFAM" id="SSF81665">
    <property type="entry name" value="Calcium ATPase, transmembrane domain M"/>
    <property type="match status" value="1"/>
</dbReference>
<dbReference type="GO" id="GO:0005524">
    <property type="term" value="F:ATP binding"/>
    <property type="evidence" value="ECO:0007669"/>
    <property type="project" value="UniProtKB-UniRule"/>
</dbReference>
<organism evidence="16">
    <name type="scientific">Chlorobium chlorochromatii (strain CaD3)</name>
    <dbReference type="NCBI Taxonomy" id="340177"/>
    <lineage>
        <taxon>Bacteria</taxon>
        <taxon>Pseudomonadati</taxon>
        <taxon>Chlorobiota</taxon>
        <taxon>Chlorobiia</taxon>
        <taxon>Chlorobiales</taxon>
        <taxon>Chlorobiaceae</taxon>
        <taxon>Chlorobium/Pelodictyon group</taxon>
        <taxon>Chlorobium</taxon>
    </lineage>
</organism>
<dbReference type="SFLD" id="SFLDG00002">
    <property type="entry name" value="C1.7:_P-type_atpase_like"/>
    <property type="match status" value="1"/>
</dbReference>
<evidence type="ECO:0000256" key="11">
    <source>
        <dbReference type="ARBA" id="ARBA00022989"/>
    </source>
</evidence>
<dbReference type="PRINTS" id="PR00943">
    <property type="entry name" value="CUATPASE"/>
</dbReference>
<keyword evidence="12" id="KW-0406">Ion transport</keyword>
<dbReference type="SFLD" id="SFLDS00003">
    <property type="entry name" value="Haloacid_Dehalogenase"/>
    <property type="match status" value="1"/>
</dbReference>
<dbReference type="GO" id="GO:0005507">
    <property type="term" value="F:copper ion binding"/>
    <property type="evidence" value="ECO:0007669"/>
    <property type="project" value="TreeGrafter"/>
</dbReference>
<evidence type="ECO:0000256" key="13">
    <source>
        <dbReference type="ARBA" id="ARBA00023136"/>
    </source>
</evidence>
<dbReference type="InterPro" id="IPR006121">
    <property type="entry name" value="HMA_dom"/>
</dbReference>
<feature type="transmembrane region" description="Helical" evidence="14">
    <location>
        <begin position="358"/>
        <end position="378"/>
    </location>
</feature>
<keyword evidence="9 14" id="KW-0067">ATP-binding</keyword>
<dbReference type="InterPro" id="IPR023298">
    <property type="entry name" value="ATPase_P-typ_TM_dom_sf"/>
</dbReference>
<dbReference type="AlphaFoldDB" id="Q3AS03"/>
<dbReference type="InterPro" id="IPR027256">
    <property type="entry name" value="P-typ_ATPase_IB"/>
</dbReference>
<proteinExistence type="inferred from homology"/>
<evidence type="ECO:0000256" key="5">
    <source>
        <dbReference type="ARBA" id="ARBA00022475"/>
    </source>
</evidence>
<dbReference type="GO" id="GO:0043682">
    <property type="term" value="F:P-type divalent copper transporter activity"/>
    <property type="evidence" value="ECO:0007669"/>
    <property type="project" value="TreeGrafter"/>
</dbReference>
<keyword evidence="13 14" id="KW-0472">Membrane</keyword>
<feature type="transmembrane region" description="Helical" evidence="14">
    <location>
        <begin position="134"/>
        <end position="153"/>
    </location>
</feature>
<accession>Q3AS03</accession>
<dbReference type="EMBL" id="CP000108">
    <property type="protein sequence ID" value="ABB28222.1"/>
    <property type="molecule type" value="Genomic_DNA"/>
</dbReference>
<keyword evidence="6 14" id="KW-0812">Transmembrane</keyword>
<dbReference type="InterPro" id="IPR023299">
    <property type="entry name" value="ATPase_P-typ_cyto_dom_N"/>
</dbReference>
<dbReference type="InterPro" id="IPR018303">
    <property type="entry name" value="ATPase_P-typ_P_site"/>
</dbReference>
<keyword evidence="5 14" id="KW-1003">Cell membrane</keyword>
<keyword evidence="10" id="KW-1278">Translocase</keyword>
<name>Q3AS03_CHLCH</name>
<dbReference type="OrthoDB" id="9770315at2"/>
<evidence type="ECO:0000313" key="16">
    <source>
        <dbReference type="EMBL" id="ABB28222.1"/>
    </source>
</evidence>
<evidence type="ECO:0000256" key="4">
    <source>
        <dbReference type="ARBA" id="ARBA00022448"/>
    </source>
</evidence>
<dbReference type="NCBIfam" id="TIGR01511">
    <property type="entry name" value="ATPase-IB1_Cu"/>
    <property type="match status" value="1"/>
</dbReference>
<keyword evidence="8 14" id="KW-0547">Nucleotide-binding</keyword>
<evidence type="ECO:0000256" key="10">
    <source>
        <dbReference type="ARBA" id="ARBA00022967"/>
    </source>
</evidence>
<gene>
    <name evidence="16" type="ordered locus">Cag_0959</name>
</gene>
<dbReference type="PROSITE" id="PS50846">
    <property type="entry name" value="HMA_2"/>
    <property type="match status" value="1"/>
</dbReference>
<dbReference type="CDD" id="cd02094">
    <property type="entry name" value="P-type_ATPase_Cu-like"/>
    <property type="match status" value="1"/>
</dbReference>
<dbReference type="FunFam" id="2.70.150.10:FF:000020">
    <property type="entry name" value="Copper-exporting P-type ATPase A"/>
    <property type="match status" value="1"/>
</dbReference>
<dbReference type="STRING" id="340177.Cag_0959"/>
<dbReference type="Pfam" id="PF00702">
    <property type="entry name" value="Hydrolase"/>
    <property type="match status" value="1"/>
</dbReference>
<dbReference type="PROSITE" id="PS00154">
    <property type="entry name" value="ATPASE_E1_E2"/>
    <property type="match status" value="1"/>
</dbReference>
<dbReference type="HOGENOM" id="CLU_001771_0_3_10"/>
<reference evidence="16" key="1">
    <citation type="submission" date="2005-08" db="EMBL/GenBank/DDBJ databases">
        <title>Complete sequence of Chlorobium chlorochromatii CaD3.</title>
        <authorList>
            <person name="Copeland A."/>
            <person name="Lucas S."/>
            <person name="Lapidus A."/>
            <person name="Barry K."/>
            <person name="Detter J.C."/>
            <person name="Glavina T."/>
            <person name="Hammon N."/>
            <person name="Israni S."/>
            <person name="Pitluck S."/>
            <person name="Bryant D."/>
            <person name="Schmutz J."/>
            <person name="Larimer F."/>
            <person name="Land M."/>
            <person name="Kyrpides N."/>
            <person name="Ivanova N."/>
            <person name="Richardson P."/>
        </authorList>
    </citation>
    <scope>NUCLEOTIDE SEQUENCE [LARGE SCALE GENOMIC DNA]</scope>
    <source>
        <strain evidence="16">CaD3</strain>
    </source>
</reference>
<dbReference type="eggNOG" id="COG2217">
    <property type="taxonomic scope" value="Bacteria"/>
</dbReference>
<protein>
    <recommendedName>
        <fullName evidence="3">P-type Cu(+) transporter</fullName>
        <ecNumber evidence="3">7.2.2.8</ecNumber>
    </recommendedName>
</protein>
<keyword evidence="11 14" id="KW-1133">Transmembrane helix</keyword>
<evidence type="ECO:0000256" key="1">
    <source>
        <dbReference type="ARBA" id="ARBA00004651"/>
    </source>
</evidence>
<feature type="transmembrane region" description="Helical" evidence="14">
    <location>
        <begin position="174"/>
        <end position="193"/>
    </location>
</feature>
<evidence type="ECO:0000256" key="12">
    <source>
        <dbReference type="ARBA" id="ARBA00023065"/>
    </source>
</evidence>
<dbReference type="Gene3D" id="2.70.150.10">
    <property type="entry name" value="Calcium-transporting ATPase, cytoplasmic transduction domain A"/>
    <property type="match status" value="1"/>
</dbReference>
<evidence type="ECO:0000256" key="14">
    <source>
        <dbReference type="RuleBase" id="RU362081"/>
    </source>
</evidence>
<dbReference type="InterPro" id="IPR001757">
    <property type="entry name" value="P_typ_ATPase"/>
</dbReference>
<dbReference type="InterPro" id="IPR036163">
    <property type="entry name" value="HMA_dom_sf"/>
</dbReference>
<dbReference type="PROSITE" id="PS01047">
    <property type="entry name" value="HMA_1"/>
    <property type="match status" value="1"/>
</dbReference>
<feature type="transmembrane region" description="Helical" evidence="14">
    <location>
        <begin position="106"/>
        <end position="128"/>
    </location>
</feature>
<dbReference type="EC" id="7.2.2.8" evidence="3"/>
<dbReference type="Pfam" id="PF00403">
    <property type="entry name" value="HMA"/>
    <property type="match status" value="1"/>
</dbReference>
<comment type="similarity">
    <text evidence="2 14">Belongs to the cation transport ATPase (P-type) (TC 3.A.3) family. Type IB subfamily.</text>
</comment>
<dbReference type="NCBIfam" id="TIGR01494">
    <property type="entry name" value="ATPase_P-type"/>
    <property type="match status" value="1"/>
</dbReference>
<evidence type="ECO:0000256" key="9">
    <source>
        <dbReference type="ARBA" id="ARBA00022840"/>
    </source>
</evidence>
<dbReference type="GO" id="GO:0055070">
    <property type="term" value="P:copper ion homeostasis"/>
    <property type="evidence" value="ECO:0007669"/>
    <property type="project" value="TreeGrafter"/>
</dbReference>
<feature type="transmembrane region" description="Helical" evidence="14">
    <location>
        <begin position="390"/>
        <end position="413"/>
    </location>
</feature>
<dbReference type="FunFam" id="3.30.70.100:FF:000005">
    <property type="entry name" value="Copper-exporting P-type ATPase A"/>
    <property type="match status" value="1"/>
</dbReference>
<dbReference type="NCBIfam" id="TIGR01525">
    <property type="entry name" value="ATPase-IB_hvy"/>
    <property type="match status" value="1"/>
</dbReference>
<evidence type="ECO:0000256" key="7">
    <source>
        <dbReference type="ARBA" id="ARBA00022723"/>
    </source>
</evidence>
<dbReference type="SUPFAM" id="SSF81653">
    <property type="entry name" value="Calcium ATPase, transduction domain A"/>
    <property type="match status" value="1"/>
</dbReference>
<dbReference type="NCBIfam" id="TIGR01512">
    <property type="entry name" value="ATPase-IB2_Cd"/>
    <property type="match status" value="1"/>
</dbReference>
<dbReference type="GO" id="GO:0005886">
    <property type="term" value="C:plasma membrane"/>
    <property type="evidence" value="ECO:0007669"/>
    <property type="project" value="UniProtKB-SubCell"/>
</dbReference>
<feature type="transmembrane region" description="Helical" evidence="14">
    <location>
        <begin position="702"/>
        <end position="724"/>
    </location>
</feature>
<dbReference type="InterPro" id="IPR036412">
    <property type="entry name" value="HAD-like_sf"/>
</dbReference>
<keyword evidence="4" id="KW-0813">Transport</keyword>
<dbReference type="Gene3D" id="3.40.1110.10">
    <property type="entry name" value="Calcium-transporting ATPase, cytoplasmic domain N"/>
    <property type="match status" value="1"/>
</dbReference>
<dbReference type="GO" id="GO:0140581">
    <property type="term" value="F:P-type monovalent copper transporter activity"/>
    <property type="evidence" value="ECO:0007669"/>
    <property type="project" value="UniProtKB-EC"/>
</dbReference>
<feature type="domain" description="HMA" evidence="15">
    <location>
        <begin position="2"/>
        <end position="68"/>
    </location>
</feature>
<dbReference type="InterPro" id="IPR059000">
    <property type="entry name" value="ATPase_P-type_domA"/>
</dbReference>
<sequence>MSTETYSVKGMHCASCAAIIEKKLSKVDGISKASVNLATETAQLSFDKESLSTEALNNILNNYGFSLERETAPEESRTNPTVKLQAKQAAKVEELRQQRQNVQRTLPLALLLFFWMVWESAAMSLHFIPHPPLLMHQFTLPLLVAATWVLLTVGKPFLRAIPSFIRNGAANMDTLIGIGTLCAYLYSATITLLPQAKSFLHASEATYFDVTIVVIGFVLLGKYLEARSKMKTGEALEALITLQAKSALVERDGITVEIPIGQVRRGDTIMVRPGEKIPVDGIITDGTSAVDEAMVTGESLPVDKKAGDGVIGGTMNKQGSLTFIAAKVGSDTMLARIIRMVEDAQSSKAPIQQLADKAAAIFVPTVLILAALTCILWLTLGTLWLGFSTALSYAIMGTVGILVVACPCALGLATPTAIIVGIGKGAAEGILIRNAESLEKLSRVNTVVFDKTGTITSGKPSLHAVVPFDGKSTSNTLLTLAAMLESRSEHPLAQAIVEAARLQQIAFGEVTNFSAQEGVGVTGMVDGRAITIRKPQQNEEHGREAIEALQAEGKSIVVMEENGVALGVLALSDTIKPEAASAVATLKHKGIRVLMLSGDHQAAANAVAAQAGIDEVIADVLPHDKANKVMELQAKGAIVAMVGDGINDAPALAQADVGIAMATGTDVAMETAGITLLKGDINKIPQALNLAHATMRVIRQNLFWAFFYNIICIPLAAGAFYPIWGILLNPAFAGLAMAGSSVSVVSNSLRLKRIQVKEKQN</sequence>
<dbReference type="InterPro" id="IPR017969">
    <property type="entry name" value="Heavy-metal-associated_CS"/>
</dbReference>
<dbReference type="SFLD" id="SFLDF00027">
    <property type="entry name" value="p-type_atpase"/>
    <property type="match status" value="1"/>
</dbReference>
<dbReference type="GO" id="GO:0016887">
    <property type="term" value="F:ATP hydrolysis activity"/>
    <property type="evidence" value="ECO:0007669"/>
    <property type="project" value="InterPro"/>
</dbReference>
<evidence type="ECO:0000256" key="3">
    <source>
        <dbReference type="ARBA" id="ARBA00012517"/>
    </source>
</evidence>
<dbReference type="InterPro" id="IPR008250">
    <property type="entry name" value="ATPase_P-typ_transduc_dom_A_sf"/>
</dbReference>
<comment type="subcellular location">
    <subcellularLocation>
        <location evidence="1">Cell membrane</location>
        <topology evidence="1">Multi-pass membrane protein</topology>
    </subcellularLocation>
</comment>
<dbReference type="PANTHER" id="PTHR43520">
    <property type="entry name" value="ATP7, ISOFORM B"/>
    <property type="match status" value="1"/>
</dbReference>
<evidence type="ECO:0000256" key="2">
    <source>
        <dbReference type="ARBA" id="ARBA00006024"/>
    </source>
</evidence>
<keyword evidence="16" id="KW-0378">Hydrolase</keyword>
<dbReference type="SUPFAM" id="SSF55008">
    <property type="entry name" value="HMA, heavy metal-associated domain"/>
    <property type="match status" value="1"/>
</dbReference>
<dbReference type="KEGG" id="cch:Cag_0959"/>
<dbReference type="Gene3D" id="3.40.50.1000">
    <property type="entry name" value="HAD superfamily/HAD-like"/>
    <property type="match status" value="1"/>
</dbReference>
<dbReference type="PANTHER" id="PTHR43520:SF8">
    <property type="entry name" value="P-TYPE CU(+) TRANSPORTER"/>
    <property type="match status" value="1"/>
</dbReference>
<dbReference type="GO" id="GO:0060003">
    <property type="term" value="P:copper ion export"/>
    <property type="evidence" value="ECO:0007669"/>
    <property type="project" value="UniProtKB-ARBA"/>
</dbReference>